<evidence type="ECO:0000313" key="2">
    <source>
        <dbReference type="Proteomes" id="UP000006038"/>
    </source>
</evidence>
<dbReference type="HOGENOM" id="CLU_2708732_0_0_1"/>
<protein>
    <submittedName>
        <fullName evidence="1">Uncharacterized protein</fullName>
    </submittedName>
</protein>
<dbReference type="AlphaFoldDB" id="J3L2D4"/>
<sequence length="73" mass="8518">MPIYSDLCFFFPRMEFPWQEISILASPPPHQFISNALVPTCLRRECSCLLVVHVLITYIQCIVSWEEPENNFG</sequence>
<reference evidence="1" key="1">
    <citation type="journal article" date="2013" name="Nat. Commun.">
        <title>Whole-genome sequencing of Oryza brachyantha reveals mechanisms underlying Oryza genome evolution.</title>
        <authorList>
            <person name="Chen J."/>
            <person name="Huang Q."/>
            <person name="Gao D."/>
            <person name="Wang J."/>
            <person name="Lang Y."/>
            <person name="Liu T."/>
            <person name="Li B."/>
            <person name="Bai Z."/>
            <person name="Luis Goicoechea J."/>
            <person name="Liang C."/>
            <person name="Chen C."/>
            <person name="Zhang W."/>
            <person name="Sun S."/>
            <person name="Liao Y."/>
            <person name="Zhang X."/>
            <person name="Yang L."/>
            <person name="Song C."/>
            <person name="Wang M."/>
            <person name="Shi J."/>
            <person name="Liu G."/>
            <person name="Liu J."/>
            <person name="Zhou H."/>
            <person name="Zhou W."/>
            <person name="Yu Q."/>
            <person name="An N."/>
            <person name="Chen Y."/>
            <person name="Cai Q."/>
            <person name="Wang B."/>
            <person name="Liu B."/>
            <person name="Min J."/>
            <person name="Huang Y."/>
            <person name="Wu H."/>
            <person name="Li Z."/>
            <person name="Zhang Y."/>
            <person name="Yin Y."/>
            <person name="Song W."/>
            <person name="Jiang J."/>
            <person name="Jackson S.A."/>
            <person name="Wing R.A."/>
            <person name="Wang J."/>
            <person name="Chen M."/>
        </authorList>
    </citation>
    <scope>NUCLEOTIDE SEQUENCE [LARGE SCALE GENOMIC DNA]</scope>
    <source>
        <strain evidence="1">cv. IRGC 101232</strain>
    </source>
</reference>
<dbReference type="EnsemblPlants" id="OB01G33900.1">
    <property type="protein sequence ID" value="OB01G33900.1"/>
    <property type="gene ID" value="OB01G33900"/>
</dbReference>
<evidence type="ECO:0000313" key="1">
    <source>
        <dbReference type="EnsemblPlants" id="OB01G33900.1"/>
    </source>
</evidence>
<organism evidence="1">
    <name type="scientific">Oryza brachyantha</name>
    <name type="common">malo sina</name>
    <dbReference type="NCBI Taxonomy" id="4533"/>
    <lineage>
        <taxon>Eukaryota</taxon>
        <taxon>Viridiplantae</taxon>
        <taxon>Streptophyta</taxon>
        <taxon>Embryophyta</taxon>
        <taxon>Tracheophyta</taxon>
        <taxon>Spermatophyta</taxon>
        <taxon>Magnoliopsida</taxon>
        <taxon>Liliopsida</taxon>
        <taxon>Poales</taxon>
        <taxon>Poaceae</taxon>
        <taxon>BOP clade</taxon>
        <taxon>Oryzoideae</taxon>
        <taxon>Oryzeae</taxon>
        <taxon>Oryzinae</taxon>
        <taxon>Oryza</taxon>
    </lineage>
</organism>
<keyword evidence="2" id="KW-1185">Reference proteome</keyword>
<name>J3L2D4_ORYBR</name>
<reference evidence="1" key="2">
    <citation type="submission" date="2013-04" db="UniProtKB">
        <authorList>
            <consortium name="EnsemblPlants"/>
        </authorList>
    </citation>
    <scope>IDENTIFICATION</scope>
</reference>
<accession>J3L2D4</accession>
<proteinExistence type="predicted"/>
<dbReference type="Gramene" id="OB01G33900.1">
    <property type="protein sequence ID" value="OB01G33900.1"/>
    <property type="gene ID" value="OB01G33900"/>
</dbReference>
<dbReference type="Proteomes" id="UP000006038">
    <property type="component" value="Chromosome 1"/>
</dbReference>